<dbReference type="Gene3D" id="3.40.50.1820">
    <property type="entry name" value="alpha/beta hydrolase"/>
    <property type="match status" value="1"/>
</dbReference>
<feature type="region of interest" description="Disordered" evidence="3">
    <location>
        <begin position="157"/>
        <end position="181"/>
    </location>
</feature>
<reference evidence="4 5" key="1">
    <citation type="submission" date="2019-07" db="EMBL/GenBank/DDBJ databases">
        <title>Whole genome shotgun sequence of Myxococcus virescens NBRC 100334.</title>
        <authorList>
            <person name="Hosoyama A."/>
            <person name="Uohara A."/>
            <person name="Ohji S."/>
            <person name="Ichikawa N."/>
        </authorList>
    </citation>
    <scope>NUCLEOTIDE SEQUENCE [LARGE SCALE GENOMIC DNA]</scope>
    <source>
        <strain evidence="4 5">NBRC 100334</strain>
    </source>
</reference>
<gene>
    <name evidence="4" type="ORF">MVI01_41990</name>
</gene>
<evidence type="ECO:0000313" key="4">
    <source>
        <dbReference type="EMBL" id="GEL72415.1"/>
    </source>
</evidence>
<dbReference type="InterPro" id="IPR052558">
    <property type="entry name" value="Siderophore_Hydrolase_D"/>
</dbReference>
<sequence length="356" mass="38054">MGGGSNSSVITGSPAMSLFIPLAMARSLGLRLLNPLLAARFHGLLAAGLLTASCASGPVSRAAPVARVDGAPVTLQDTFQFDLDSTHTGRTHRLYVAVPEGPAPAAGHPVIYLLDGGAHFPTLERLTRALPRLARGFGVAAATPVIVGLTYPGDPAHSDQARGEDYTPPAPNLSNTGDRFSKKQGGADRFLDFLKKELEPALASRLPIDGSRTALMGHSYGGLLVLHAFFTRPSSFDTFIAGSPSIWWNDRYVLTEKNAFLERFARTPVKARVLLTVGGLEQKPRKSEGTRGMFAAERRMVDNARELAVELEAMGGGDFAVQYLEFPGDDHYSAWLPMLSRGLLFFSAPSLLPGAD</sequence>
<evidence type="ECO:0000256" key="2">
    <source>
        <dbReference type="ARBA" id="ARBA00022801"/>
    </source>
</evidence>
<name>A0A511HFX7_9BACT</name>
<dbReference type="Proteomes" id="UP000321224">
    <property type="component" value="Unassembled WGS sequence"/>
</dbReference>
<keyword evidence="2" id="KW-0378">Hydrolase</keyword>
<dbReference type="PANTHER" id="PTHR40841">
    <property type="entry name" value="SIDEROPHORE TRIACETYLFUSARININE C ESTERASE"/>
    <property type="match status" value="1"/>
</dbReference>
<accession>A0A511HFX7</accession>
<dbReference type="InterPro" id="IPR029058">
    <property type="entry name" value="AB_hydrolase_fold"/>
</dbReference>
<dbReference type="EMBL" id="BJVY01000024">
    <property type="protein sequence ID" value="GEL72415.1"/>
    <property type="molecule type" value="Genomic_DNA"/>
</dbReference>
<proteinExistence type="inferred from homology"/>
<dbReference type="SUPFAM" id="SSF53474">
    <property type="entry name" value="alpha/beta-Hydrolases"/>
    <property type="match status" value="1"/>
</dbReference>
<dbReference type="AlphaFoldDB" id="A0A511HFX7"/>
<evidence type="ECO:0000256" key="1">
    <source>
        <dbReference type="ARBA" id="ARBA00005622"/>
    </source>
</evidence>
<comment type="caution">
    <text evidence="4">The sequence shown here is derived from an EMBL/GenBank/DDBJ whole genome shotgun (WGS) entry which is preliminary data.</text>
</comment>
<dbReference type="GO" id="GO:0016788">
    <property type="term" value="F:hydrolase activity, acting on ester bonds"/>
    <property type="evidence" value="ECO:0007669"/>
    <property type="project" value="TreeGrafter"/>
</dbReference>
<evidence type="ECO:0000256" key="3">
    <source>
        <dbReference type="SAM" id="MobiDB-lite"/>
    </source>
</evidence>
<dbReference type="InterPro" id="IPR000801">
    <property type="entry name" value="Esterase-like"/>
</dbReference>
<protein>
    <submittedName>
        <fullName evidence="4">IroE protein</fullName>
    </submittedName>
</protein>
<dbReference type="PANTHER" id="PTHR40841:SF2">
    <property type="entry name" value="SIDEROPHORE-DEGRADING ESTERASE (EUROFUNG)"/>
    <property type="match status" value="1"/>
</dbReference>
<dbReference type="Pfam" id="PF00756">
    <property type="entry name" value="Esterase"/>
    <property type="match status" value="1"/>
</dbReference>
<organism evidence="4 5">
    <name type="scientific">Myxococcus virescens</name>
    <dbReference type="NCBI Taxonomy" id="83456"/>
    <lineage>
        <taxon>Bacteria</taxon>
        <taxon>Pseudomonadati</taxon>
        <taxon>Myxococcota</taxon>
        <taxon>Myxococcia</taxon>
        <taxon>Myxococcales</taxon>
        <taxon>Cystobacterineae</taxon>
        <taxon>Myxococcaceae</taxon>
        <taxon>Myxococcus</taxon>
    </lineage>
</organism>
<evidence type="ECO:0000313" key="5">
    <source>
        <dbReference type="Proteomes" id="UP000321224"/>
    </source>
</evidence>
<comment type="similarity">
    <text evidence="1">Belongs to the esterase D family.</text>
</comment>